<feature type="binding site" evidence="7">
    <location>
        <position position="106"/>
    </location>
    <ligand>
        <name>FMN</name>
        <dbReference type="ChEBI" id="CHEBI:58210"/>
    </ligand>
</feature>
<dbReference type="PANTHER" id="PTHR10578:SF85">
    <property type="entry name" value="L-LACTATE DEHYDROGENASE"/>
    <property type="match status" value="1"/>
</dbReference>
<dbReference type="AlphaFoldDB" id="A0A7W9CL58"/>
<evidence type="ECO:0000256" key="2">
    <source>
        <dbReference type="ARBA" id="ARBA00022630"/>
    </source>
</evidence>
<evidence type="ECO:0000256" key="7">
    <source>
        <dbReference type="PIRSR" id="PIRSR000138-2"/>
    </source>
</evidence>
<dbReference type="FunFam" id="3.20.20.70:FF:000029">
    <property type="entry name" value="L-lactate dehydrogenase"/>
    <property type="match status" value="1"/>
</dbReference>
<feature type="domain" description="FMN hydroxy acid dehydrogenase" evidence="8">
    <location>
        <begin position="1"/>
        <end position="383"/>
    </location>
</feature>
<dbReference type="PROSITE" id="PS00557">
    <property type="entry name" value="FMN_HYDROXY_ACID_DH_1"/>
    <property type="match status" value="1"/>
</dbReference>
<evidence type="ECO:0000256" key="4">
    <source>
        <dbReference type="ARBA" id="ARBA00023002"/>
    </source>
</evidence>
<dbReference type="InterPro" id="IPR012133">
    <property type="entry name" value="Alpha-hydoxy_acid_DH_FMN"/>
</dbReference>
<dbReference type="GO" id="GO:0010181">
    <property type="term" value="F:FMN binding"/>
    <property type="evidence" value="ECO:0007669"/>
    <property type="project" value="InterPro"/>
</dbReference>
<feature type="active site" description="Proton acceptor" evidence="6">
    <location>
        <position position="278"/>
    </location>
</feature>
<evidence type="ECO:0000259" key="8">
    <source>
        <dbReference type="PROSITE" id="PS51349"/>
    </source>
</evidence>
<feature type="binding site" evidence="7">
    <location>
        <position position="278"/>
    </location>
    <ligand>
        <name>glyoxylate</name>
        <dbReference type="ChEBI" id="CHEBI:36655"/>
    </ligand>
</feature>
<dbReference type="InterPro" id="IPR000262">
    <property type="entry name" value="FMN-dep_DH"/>
</dbReference>
<dbReference type="GO" id="GO:0004460">
    <property type="term" value="F:L-lactate dehydrogenase (cytochrome) activity"/>
    <property type="evidence" value="ECO:0007669"/>
    <property type="project" value="UniProtKB-EC"/>
</dbReference>
<dbReference type="Gene3D" id="3.20.20.70">
    <property type="entry name" value="Aldolase class I"/>
    <property type="match status" value="1"/>
</dbReference>
<dbReference type="EC" id="1.1.2.3" evidence="9"/>
<dbReference type="RefSeq" id="WP_183214643.1">
    <property type="nucleotide sequence ID" value="NZ_JACHOR010000006.1"/>
</dbReference>
<dbReference type="PROSITE" id="PS51349">
    <property type="entry name" value="FMN_HYDROXY_ACID_DH_2"/>
    <property type="match status" value="1"/>
</dbReference>
<evidence type="ECO:0000313" key="9">
    <source>
        <dbReference type="EMBL" id="MBB5747667.1"/>
    </source>
</evidence>
<accession>A0A7W9CL58</accession>
<dbReference type="EMBL" id="JACHOR010000006">
    <property type="protein sequence ID" value="MBB5747667.1"/>
    <property type="molecule type" value="Genomic_DNA"/>
</dbReference>
<dbReference type="PIRSF" id="PIRSF000138">
    <property type="entry name" value="Al-hdrx_acd_dh"/>
    <property type="match status" value="1"/>
</dbReference>
<sequence length="388" mass="41272">MILADVMDYREAARRRIPQFLFDYIDGGAFAETTLRDNIARLQDVRLRQRVLTGADGVSLAGTLLGRTVKMPVALAPVGMAGLNARRGEVQAARAAEAQGVPFCLSTVGACSIEEVRAGVQTPPWFQLYVTRDRGFMRDMVARAHAAGSETLFLTVDMPSPGPRYRDKRSGLSGGTPLQRQLMRIAQVVTRPAWAFDVGLLGGPHTIGHVSTAVGAGAGIDDYWSWMASNFDASVTWDDAEEIRALWPGQMVIKGILDPEDAREAAKRGFDGVVVSNHGGRQLDGTLAAIDALGPIAEAVGDRMAVLMDGGIRSGLDVLRAMASGADGVLLGRAWVYGLAADGQRGVEGVLSLIAAEMRVAMTLVGVNRLDQIGPHLLVTQTGSKAPT</sequence>
<organism evidence="9 10">
    <name type="scientific">Brevundimonas variabilis</name>
    <dbReference type="NCBI Taxonomy" id="74312"/>
    <lineage>
        <taxon>Bacteria</taxon>
        <taxon>Pseudomonadati</taxon>
        <taxon>Pseudomonadota</taxon>
        <taxon>Alphaproteobacteria</taxon>
        <taxon>Caulobacterales</taxon>
        <taxon>Caulobacteraceae</taxon>
        <taxon>Brevundimonas</taxon>
    </lineage>
</organism>
<comment type="similarity">
    <text evidence="5">Belongs to the FMN-dependent alpha-hydroxy acid dehydrogenase family.</text>
</comment>
<feature type="binding site" evidence="7">
    <location>
        <begin position="309"/>
        <end position="313"/>
    </location>
    <ligand>
        <name>FMN</name>
        <dbReference type="ChEBI" id="CHEBI:58210"/>
    </ligand>
</feature>
<feature type="binding site" evidence="7">
    <location>
        <position position="276"/>
    </location>
    <ligand>
        <name>FMN</name>
        <dbReference type="ChEBI" id="CHEBI:58210"/>
    </ligand>
</feature>
<feature type="binding site" evidence="7">
    <location>
        <begin position="332"/>
        <end position="333"/>
    </location>
    <ligand>
        <name>FMN</name>
        <dbReference type="ChEBI" id="CHEBI:58210"/>
    </ligand>
</feature>
<name>A0A7W9CL58_9CAUL</name>
<dbReference type="GO" id="GO:0004459">
    <property type="term" value="F:L-lactate dehydrogenase (NAD+) activity"/>
    <property type="evidence" value="ECO:0007669"/>
    <property type="project" value="TreeGrafter"/>
</dbReference>
<dbReference type="GO" id="GO:0009060">
    <property type="term" value="P:aerobic respiration"/>
    <property type="evidence" value="ECO:0007669"/>
    <property type="project" value="TreeGrafter"/>
</dbReference>
<protein>
    <submittedName>
        <fullName evidence="9">L-lactate dehydrogenase (Cytochrome)</fullName>
        <ecNumber evidence="9">1.1.2.3</ecNumber>
    </submittedName>
</protein>
<dbReference type="PANTHER" id="PTHR10578">
    <property type="entry name" value="S -2-HYDROXY-ACID OXIDASE-RELATED"/>
    <property type="match status" value="1"/>
</dbReference>
<dbReference type="Proteomes" id="UP000545037">
    <property type="component" value="Unassembled WGS sequence"/>
</dbReference>
<evidence type="ECO:0000313" key="10">
    <source>
        <dbReference type="Proteomes" id="UP000545037"/>
    </source>
</evidence>
<keyword evidence="10" id="KW-1185">Reference proteome</keyword>
<dbReference type="InterPro" id="IPR013785">
    <property type="entry name" value="Aldolase_TIM"/>
</dbReference>
<evidence type="ECO:0000256" key="1">
    <source>
        <dbReference type="ARBA" id="ARBA00001917"/>
    </source>
</evidence>
<feature type="binding site" evidence="7">
    <location>
        <position position="281"/>
    </location>
    <ligand>
        <name>glyoxylate</name>
        <dbReference type="ChEBI" id="CHEBI:36655"/>
    </ligand>
</feature>
<feature type="binding site" evidence="7">
    <location>
        <position position="254"/>
    </location>
    <ligand>
        <name>FMN</name>
        <dbReference type="ChEBI" id="CHEBI:58210"/>
    </ligand>
</feature>
<feature type="binding site" evidence="7">
    <location>
        <position position="127"/>
    </location>
    <ligand>
        <name>FMN</name>
        <dbReference type="ChEBI" id="CHEBI:58210"/>
    </ligand>
</feature>
<evidence type="ECO:0000256" key="3">
    <source>
        <dbReference type="ARBA" id="ARBA00022643"/>
    </source>
</evidence>
<feature type="binding site" evidence="7">
    <location>
        <position position="129"/>
    </location>
    <ligand>
        <name>glyoxylate</name>
        <dbReference type="ChEBI" id="CHEBI:36655"/>
    </ligand>
</feature>
<comment type="caution">
    <text evidence="9">The sequence shown here is derived from an EMBL/GenBank/DDBJ whole genome shotgun (WGS) entry which is preliminary data.</text>
</comment>
<dbReference type="GO" id="GO:0005886">
    <property type="term" value="C:plasma membrane"/>
    <property type="evidence" value="ECO:0007669"/>
    <property type="project" value="TreeGrafter"/>
</dbReference>
<evidence type="ECO:0000256" key="6">
    <source>
        <dbReference type="PIRSR" id="PIRSR000138-1"/>
    </source>
</evidence>
<proteinExistence type="inferred from homology"/>
<keyword evidence="4 9" id="KW-0560">Oxidoreductase</keyword>
<feature type="binding site" evidence="7">
    <location>
        <begin position="77"/>
        <end position="79"/>
    </location>
    <ligand>
        <name>FMN</name>
        <dbReference type="ChEBI" id="CHEBI:58210"/>
    </ligand>
</feature>
<feature type="binding site" evidence="7">
    <location>
        <position position="155"/>
    </location>
    <ligand>
        <name>FMN</name>
        <dbReference type="ChEBI" id="CHEBI:58210"/>
    </ligand>
</feature>
<dbReference type="SUPFAM" id="SSF51395">
    <property type="entry name" value="FMN-linked oxidoreductases"/>
    <property type="match status" value="1"/>
</dbReference>
<dbReference type="NCBIfam" id="NF008398">
    <property type="entry name" value="PRK11197.1"/>
    <property type="match status" value="1"/>
</dbReference>
<evidence type="ECO:0000256" key="5">
    <source>
        <dbReference type="ARBA" id="ARBA00024042"/>
    </source>
</evidence>
<keyword evidence="2 7" id="KW-0285">Flavoprotein</keyword>
<gene>
    <name evidence="9" type="ORF">GGR13_003295</name>
</gene>
<dbReference type="InterPro" id="IPR037396">
    <property type="entry name" value="FMN_HAD"/>
</dbReference>
<dbReference type="Pfam" id="PF01070">
    <property type="entry name" value="FMN_dh"/>
    <property type="match status" value="1"/>
</dbReference>
<keyword evidence="3 7" id="KW-0288">FMN</keyword>
<dbReference type="InterPro" id="IPR008259">
    <property type="entry name" value="FMN_hydac_DH_AS"/>
</dbReference>
<dbReference type="CDD" id="cd02809">
    <property type="entry name" value="alpha_hydroxyacid_oxid_FMN"/>
    <property type="match status" value="1"/>
</dbReference>
<reference evidence="9 10" key="1">
    <citation type="submission" date="2020-08" db="EMBL/GenBank/DDBJ databases">
        <title>Genomic Encyclopedia of Type Strains, Phase IV (KMG-IV): sequencing the most valuable type-strain genomes for metagenomic binning, comparative biology and taxonomic classification.</title>
        <authorList>
            <person name="Goeker M."/>
        </authorList>
    </citation>
    <scope>NUCLEOTIDE SEQUENCE [LARGE SCALE GENOMIC DNA]</scope>
    <source>
        <strain evidence="9 10">DSM 4737</strain>
    </source>
</reference>
<feature type="binding site" evidence="7">
    <location>
        <position position="24"/>
    </location>
    <ligand>
        <name>glyoxylate</name>
        <dbReference type="ChEBI" id="CHEBI:36655"/>
    </ligand>
</feature>
<feature type="binding site" evidence="7">
    <location>
        <position position="164"/>
    </location>
    <ligand>
        <name>glyoxylate</name>
        <dbReference type="ChEBI" id="CHEBI:36655"/>
    </ligand>
</feature>
<comment type="cofactor">
    <cofactor evidence="1">
        <name>FMN</name>
        <dbReference type="ChEBI" id="CHEBI:58210"/>
    </cofactor>
</comment>